<reference evidence="15" key="1">
    <citation type="submission" date="2017-01" db="EMBL/GenBank/DDBJ databases">
        <title>Comparative genomics of anhydrobiosis in the tardigrade Hypsibius dujardini.</title>
        <authorList>
            <person name="Yoshida Y."/>
            <person name="Koutsovoulos G."/>
            <person name="Laetsch D."/>
            <person name="Stevens L."/>
            <person name="Kumar S."/>
            <person name="Horikawa D."/>
            <person name="Ishino K."/>
            <person name="Komine S."/>
            <person name="Tomita M."/>
            <person name="Blaxter M."/>
            <person name="Arakawa K."/>
        </authorList>
    </citation>
    <scope>NUCLEOTIDE SEQUENCE [LARGE SCALE GENOMIC DNA]</scope>
    <source>
        <strain evidence="15">Z151</strain>
    </source>
</reference>
<organism evidence="14 15">
    <name type="scientific">Hypsibius exemplaris</name>
    <name type="common">Freshwater tardigrade</name>
    <dbReference type="NCBI Taxonomy" id="2072580"/>
    <lineage>
        <taxon>Eukaryota</taxon>
        <taxon>Metazoa</taxon>
        <taxon>Ecdysozoa</taxon>
        <taxon>Tardigrada</taxon>
        <taxon>Eutardigrada</taxon>
        <taxon>Parachela</taxon>
        <taxon>Hypsibioidea</taxon>
        <taxon>Hypsibiidae</taxon>
        <taxon>Hypsibius</taxon>
    </lineage>
</organism>
<feature type="chain" id="PRO_5040967481" evidence="11">
    <location>
        <begin position="20"/>
        <end position="593"/>
    </location>
</feature>
<evidence type="ECO:0000256" key="7">
    <source>
        <dbReference type="ARBA" id="ARBA00023136"/>
    </source>
</evidence>
<keyword evidence="7 10" id="KW-0472">Membrane</keyword>
<dbReference type="GO" id="GO:0005524">
    <property type="term" value="F:ATP binding"/>
    <property type="evidence" value="ECO:0007669"/>
    <property type="project" value="UniProtKB-KW"/>
</dbReference>
<dbReference type="Gene3D" id="3.30.200.20">
    <property type="entry name" value="Phosphorylase Kinase, domain 1"/>
    <property type="match status" value="1"/>
</dbReference>
<protein>
    <submittedName>
        <fullName evidence="14">Tyrosine-protein kinase Dnt</fullName>
    </submittedName>
</protein>
<evidence type="ECO:0000313" key="14">
    <source>
        <dbReference type="EMBL" id="OWA52384.1"/>
    </source>
</evidence>
<dbReference type="InterPro" id="IPR011009">
    <property type="entry name" value="Kinase-like_dom_sf"/>
</dbReference>
<evidence type="ECO:0000256" key="8">
    <source>
        <dbReference type="ARBA" id="ARBA00023170"/>
    </source>
</evidence>
<keyword evidence="6 10" id="KW-1133">Transmembrane helix</keyword>
<dbReference type="OrthoDB" id="4062651at2759"/>
<dbReference type="Gene3D" id="1.10.510.10">
    <property type="entry name" value="Transferase(Phosphotransferase) domain 1"/>
    <property type="match status" value="1"/>
</dbReference>
<dbReference type="PANTHER" id="PTHR24416">
    <property type="entry name" value="TYROSINE-PROTEIN KINASE RECEPTOR"/>
    <property type="match status" value="1"/>
</dbReference>
<keyword evidence="3 11" id="KW-0732">Signal</keyword>
<evidence type="ECO:0000256" key="11">
    <source>
        <dbReference type="SAM" id="SignalP"/>
    </source>
</evidence>
<dbReference type="PRINTS" id="PR00109">
    <property type="entry name" value="TYRKINASE"/>
</dbReference>
<keyword evidence="4" id="KW-0547">Nucleotide-binding</keyword>
<evidence type="ECO:0000256" key="6">
    <source>
        <dbReference type="ARBA" id="ARBA00022989"/>
    </source>
</evidence>
<keyword evidence="14" id="KW-0808">Transferase</keyword>
<dbReference type="GO" id="GO:0043235">
    <property type="term" value="C:receptor complex"/>
    <property type="evidence" value="ECO:0007669"/>
    <property type="project" value="TreeGrafter"/>
</dbReference>
<dbReference type="InterPro" id="IPR000719">
    <property type="entry name" value="Prot_kinase_dom"/>
</dbReference>
<evidence type="ECO:0000256" key="3">
    <source>
        <dbReference type="ARBA" id="ARBA00022729"/>
    </source>
</evidence>
<dbReference type="InterPro" id="IPR038677">
    <property type="entry name" value="WIF_sf"/>
</dbReference>
<gene>
    <name evidence="14" type="ORF">BV898_16839</name>
</gene>
<keyword evidence="9" id="KW-0325">Glycoprotein</keyword>
<dbReference type="SUPFAM" id="SSF56112">
    <property type="entry name" value="Protein kinase-like (PK-like)"/>
    <property type="match status" value="1"/>
</dbReference>
<dbReference type="Pfam" id="PF02019">
    <property type="entry name" value="WIF"/>
    <property type="match status" value="1"/>
</dbReference>
<evidence type="ECO:0000256" key="5">
    <source>
        <dbReference type="ARBA" id="ARBA00022840"/>
    </source>
</evidence>
<keyword evidence="15" id="KW-1185">Reference proteome</keyword>
<comment type="subcellular location">
    <subcellularLocation>
        <location evidence="1">Cell membrane</location>
        <topology evidence="1">Single-pass membrane protein</topology>
    </subcellularLocation>
</comment>
<keyword evidence="14" id="KW-0418">Kinase</keyword>
<evidence type="ECO:0000259" key="13">
    <source>
        <dbReference type="PROSITE" id="PS50814"/>
    </source>
</evidence>
<dbReference type="GO" id="GO:0007169">
    <property type="term" value="P:cell surface receptor protein tyrosine kinase signaling pathway"/>
    <property type="evidence" value="ECO:0007669"/>
    <property type="project" value="TreeGrafter"/>
</dbReference>
<evidence type="ECO:0000256" key="2">
    <source>
        <dbReference type="ARBA" id="ARBA00022692"/>
    </source>
</evidence>
<keyword evidence="5" id="KW-0067">ATP-binding</keyword>
<dbReference type="AlphaFoldDB" id="A0A9X6RLL1"/>
<evidence type="ECO:0000256" key="9">
    <source>
        <dbReference type="ARBA" id="ARBA00023180"/>
    </source>
</evidence>
<dbReference type="InterPro" id="IPR050122">
    <property type="entry name" value="RTK"/>
</dbReference>
<dbReference type="GO" id="GO:0005886">
    <property type="term" value="C:plasma membrane"/>
    <property type="evidence" value="ECO:0007669"/>
    <property type="project" value="UniProtKB-SubCell"/>
</dbReference>
<dbReference type="Proteomes" id="UP000192578">
    <property type="component" value="Unassembled WGS sequence"/>
</dbReference>
<dbReference type="Pfam" id="PF07714">
    <property type="entry name" value="PK_Tyr_Ser-Thr"/>
    <property type="match status" value="1"/>
</dbReference>
<sequence>MRRLFFFVLLHTLFLAAYSAKLDLYISAAEQNRISGAPGELWYIKDGVLNDYAVRTYTITVASSISVLRFMWQKKDPIVEGRYFLEVKHDPNDAFGEWSSSLNKGGGLIPEKLEEFNLTLPCTGKANAEIDLTILLTIMTGGRDYKLPLKRKKICSQRSSDVVVEVTPLPAGPSKEDQLLGQIDARNVAVPWNTQLWAIFGSVFVALVIVAFAAYFILRKNRRKGSHAEHGAMGMVPLNGTLTGHRSPVALTETELIYQRQGIESPRQSLLSGSRTAYEYGMPQHGPGDVAASSVVPDQAVTMEDMQIDGSSVEILETIAEGTFSAVQRGIWVAYDPDRGCNVPEDVRIKTVKSVASDAQIHIMLSDACLLLGLRHDNVNCLLGTFFGSADEPDLLPMLVYNGAHHSNLRTLLDSSNRKHFLPLTDLILLGLQSLSGLECLHQHGIVHKDIAARNCLVSHDLNLQITDSSLSRDLFPDDYHCSADNSNRPIKWMALELLSDNEFTRMSDVWSWGVLMWEIMSFGSVPFVEIDPGDVKQLLKEGFRLESPPDCPEELYMNHISPCWQLEPLARPTVEALIYGISHFHASIAHTV</sequence>
<evidence type="ECO:0000256" key="1">
    <source>
        <dbReference type="ARBA" id="ARBA00004162"/>
    </source>
</evidence>
<feature type="domain" description="Protein kinase" evidence="12">
    <location>
        <begin position="313"/>
        <end position="589"/>
    </location>
</feature>
<feature type="domain" description="WIF" evidence="13">
    <location>
        <begin position="24"/>
        <end position="155"/>
    </location>
</feature>
<keyword evidence="2 10" id="KW-0812">Transmembrane</keyword>
<dbReference type="PROSITE" id="PS00109">
    <property type="entry name" value="PROTEIN_KINASE_TYR"/>
    <property type="match status" value="1"/>
</dbReference>
<evidence type="ECO:0000313" key="15">
    <source>
        <dbReference type="Proteomes" id="UP000192578"/>
    </source>
</evidence>
<evidence type="ECO:0000259" key="12">
    <source>
        <dbReference type="PROSITE" id="PS50011"/>
    </source>
</evidence>
<proteinExistence type="predicted"/>
<feature type="signal peptide" evidence="11">
    <location>
        <begin position="1"/>
        <end position="19"/>
    </location>
</feature>
<dbReference type="GO" id="GO:0051897">
    <property type="term" value="P:positive regulation of phosphatidylinositol 3-kinase/protein kinase B signal transduction"/>
    <property type="evidence" value="ECO:0007669"/>
    <property type="project" value="TreeGrafter"/>
</dbReference>
<dbReference type="SMART" id="SM00469">
    <property type="entry name" value="WIF"/>
    <property type="match status" value="1"/>
</dbReference>
<dbReference type="GO" id="GO:0007409">
    <property type="term" value="P:axonogenesis"/>
    <property type="evidence" value="ECO:0007669"/>
    <property type="project" value="TreeGrafter"/>
</dbReference>
<accession>A0A9X6RLL1</accession>
<name>A0A9X6RLL1_HYPEX</name>
<dbReference type="InterPro" id="IPR008266">
    <property type="entry name" value="Tyr_kinase_AS"/>
</dbReference>
<evidence type="ECO:0000256" key="10">
    <source>
        <dbReference type="SAM" id="Phobius"/>
    </source>
</evidence>
<dbReference type="PANTHER" id="PTHR24416:SF349">
    <property type="entry name" value="TYROSINE-PROTEIN KINASE RYK"/>
    <property type="match status" value="1"/>
</dbReference>
<evidence type="ECO:0000256" key="4">
    <source>
        <dbReference type="ARBA" id="ARBA00022741"/>
    </source>
</evidence>
<dbReference type="InterPro" id="IPR003306">
    <property type="entry name" value="WIF"/>
</dbReference>
<dbReference type="Gene3D" id="2.60.40.2170">
    <property type="entry name" value="Wnt, WIF domain"/>
    <property type="match status" value="1"/>
</dbReference>
<dbReference type="PROSITE" id="PS50011">
    <property type="entry name" value="PROTEIN_KINASE_DOM"/>
    <property type="match status" value="1"/>
</dbReference>
<dbReference type="InterPro" id="IPR001245">
    <property type="entry name" value="Ser-Thr/Tyr_kinase_cat_dom"/>
</dbReference>
<comment type="caution">
    <text evidence="14">The sequence shown here is derived from an EMBL/GenBank/DDBJ whole genome shotgun (WGS) entry which is preliminary data.</text>
</comment>
<dbReference type="PROSITE" id="PS50814">
    <property type="entry name" value="WIF"/>
    <property type="match status" value="1"/>
</dbReference>
<dbReference type="EMBL" id="MTYJ01000265">
    <property type="protein sequence ID" value="OWA52384.1"/>
    <property type="molecule type" value="Genomic_DNA"/>
</dbReference>
<dbReference type="GO" id="GO:0004672">
    <property type="term" value="F:protein kinase activity"/>
    <property type="evidence" value="ECO:0007669"/>
    <property type="project" value="InterPro"/>
</dbReference>
<feature type="transmembrane region" description="Helical" evidence="10">
    <location>
        <begin position="196"/>
        <end position="218"/>
    </location>
</feature>
<keyword evidence="8" id="KW-0675">Receptor</keyword>
<dbReference type="GO" id="GO:0010976">
    <property type="term" value="P:positive regulation of neuron projection development"/>
    <property type="evidence" value="ECO:0007669"/>
    <property type="project" value="TreeGrafter"/>
</dbReference>